<gene>
    <name evidence="2" type="ORF">AWM72_07285</name>
    <name evidence="3" type="ORF">CYJ28_02470</name>
</gene>
<dbReference type="KEGG" id="asan:AWM72_07285"/>
<reference evidence="3 5" key="3">
    <citation type="submission" date="2017-12" db="EMBL/GenBank/DDBJ databases">
        <title>Phylogenetic diversity of female urinary microbiome.</title>
        <authorList>
            <person name="Thomas-White K."/>
            <person name="Wolfe A.J."/>
        </authorList>
    </citation>
    <scope>NUCLEOTIDE SEQUENCE [LARGE SCALE GENOMIC DNA]</scope>
    <source>
        <strain evidence="3 5">UMB0139</strain>
    </source>
</reference>
<dbReference type="RefSeq" id="WP_067975537.1">
    <property type="nucleotide sequence ID" value="NZ_CAJHKM010000002.1"/>
</dbReference>
<proteinExistence type="inferred from homology"/>
<evidence type="ECO:0000313" key="3">
    <source>
        <dbReference type="EMBL" id="PKZ23437.1"/>
    </source>
</evidence>
<comment type="similarity">
    <text evidence="1">Belongs to the MecA family.</text>
</comment>
<dbReference type="Proteomes" id="UP000234239">
    <property type="component" value="Unassembled WGS sequence"/>
</dbReference>
<dbReference type="Pfam" id="PF05389">
    <property type="entry name" value="MecA"/>
    <property type="match status" value="1"/>
</dbReference>
<evidence type="ECO:0000313" key="2">
    <source>
        <dbReference type="EMBL" id="AMB94567.1"/>
    </source>
</evidence>
<reference evidence="4" key="2">
    <citation type="submission" date="2016-01" db="EMBL/GenBank/DDBJ databases">
        <title>Six Aerococcus type strain genome sequencing and assembly using PacBio and Illumina Hiseq.</title>
        <authorList>
            <person name="Carkaci D."/>
            <person name="Dargis R."/>
            <person name="Nielsen X.C."/>
            <person name="Skovgaard O."/>
            <person name="Fuursted K."/>
            <person name="Christensen J.J."/>
        </authorList>
    </citation>
    <scope>NUCLEOTIDE SEQUENCE [LARGE SCALE GENOMIC DNA]</scope>
    <source>
        <strain evidence="4">CCUG43001</strain>
    </source>
</reference>
<dbReference type="EMBL" id="PKGY01000001">
    <property type="protein sequence ID" value="PKZ23437.1"/>
    <property type="molecule type" value="Genomic_DNA"/>
</dbReference>
<dbReference type="PANTHER" id="PTHR39161">
    <property type="entry name" value="ADAPTER PROTEIN MECA"/>
    <property type="match status" value="1"/>
</dbReference>
<dbReference type="InterPro" id="IPR038471">
    <property type="entry name" value="MecA_C_sf"/>
</dbReference>
<dbReference type="GeneID" id="92903866"/>
<reference evidence="2 4" key="1">
    <citation type="journal article" date="2016" name="Genome Announc.">
        <title>Complete Genome Sequences of Aerococcus christensenii CCUG 28831T, Aerococcus sanguinicola CCUG 43001T, Aerococcus urinae CCUG 36881T, Aerococcus urinaeequi CCUG 28094T, Aerococcus urinaehominis CCUG 42038 BT, and Aerococcus viridans CCUG 4311T.</title>
        <authorList>
            <person name="Carkaci D."/>
            <person name="Dargis R."/>
            <person name="Nielsen X.C."/>
            <person name="Skovgaard O."/>
            <person name="Fuursted K."/>
            <person name="Christensen J.J."/>
        </authorList>
    </citation>
    <scope>NUCLEOTIDE SEQUENCE [LARGE SCALE GENOMIC DNA]</scope>
    <source>
        <strain evidence="2 4">CCUG43001</strain>
    </source>
</reference>
<dbReference type="InterPro" id="IPR008681">
    <property type="entry name" value="Neg-reg_MecA"/>
</dbReference>
<dbReference type="PANTHER" id="PTHR39161:SF1">
    <property type="entry name" value="ADAPTER PROTEIN MECA 1"/>
    <property type="match status" value="1"/>
</dbReference>
<organism evidence="2 4">
    <name type="scientific">Aerococcus sanguinicola</name>
    <dbReference type="NCBI Taxonomy" id="119206"/>
    <lineage>
        <taxon>Bacteria</taxon>
        <taxon>Bacillati</taxon>
        <taxon>Bacillota</taxon>
        <taxon>Bacilli</taxon>
        <taxon>Lactobacillales</taxon>
        <taxon>Aerococcaceae</taxon>
        <taxon>Aerococcus</taxon>
    </lineage>
</organism>
<dbReference type="AlphaFoldDB" id="A0A0X8FDK2"/>
<evidence type="ECO:0000313" key="4">
    <source>
        <dbReference type="Proteomes" id="UP000069912"/>
    </source>
</evidence>
<evidence type="ECO:0000313" key="5">
    <source>
        <dbReference type="Proteomes" id="UP000234239"/>
    </source>
</evidence>
<dbReference type="Gene3D" id="3.30.70.1950">
    <property type="match status" value="1"/>
</dbReference>
<dbReference type="EMBL" id="CP014160">
    <property type="protein sequence ID" value="AMB94567.1"/>
    <property type="molecule type" value="Genomic_DNA"/>
</dbReference>
<keyword evidence="4" id="KW-1185">Reference proteome</keyword>
<evidence type="ECO:0000256" key="1">
    <source>
        <dbReference type="ARBA" id="ARBA00005397"/>
    </source>
</evidence>
<dbReference type="Proteomes" id="UP000069912">
    <property type="component" value="Chromosome"/>
</dbReference>
<dbReference type="PIRSF" id="PIRSF029008">
    <property type="entry name" value="MecA"/>
    <property type="match status" value="1"/>
</dbReference>
<accession>A0A0X8FDK2</accession>
<dbReference type="OrthoDB" id="2360201at2"/>
<protein>
    <submittedName>
        <fullName evidence="3">Adapter protein MecA</fullName>
    </submittedName>
</protein>
<sequence length="215" mass="24767">MEMEYINENTMRVFIASEDLVDRGISFTDIISDQKAVESFFLSVLEEMDTSRRFQDSEALTFQVMPKKGGIDLYISKTGPETSPEEERRAYKKLLDIIEEGEAKLEQEDSILSKDWDQEDWNQVILGFQKFDDLIAFSHAYPLRDVQVDLYQLGGQFYYLLTFNPTEYDPGTIENAIYCALEYGQLPSINQAVLREHGQILAEGRANQTIANNFK</sequence>
<name>A0A0X8FDK2_9LACT</name>